<keyword evidence="4 8" id="KW-0121">Carboxypeptidase</keyword>
<name>A0ABY9BVV3_VITVI</name>
<dbReference type="InterPro" id="IPR033124">
    <property type="entry name" value="Ser_caboxypep_his_AS"/>
</dbReference>
<dbReference type="EMBL" id="CP126652">
    <property type="protein sequence ID" value="WJZ86723.1"/>
    <property type="molecule type" value="Genomic_DNA"/>
</dbReference>
<keyword evidence="5 8" id="KW-0645">Protease</keyword>
<dbReference type="InterPro" id="IPR013187">
    <property type="entry name" value="F-box-assoc_dom_typ3"/>
</dbReference>
<dbReference type="SUPFAM" id="SSF53474">
    <property type="entry name" value="alpha/beta-Hydrolases"/>
    <property type="match status" value="1"/>
</dbReference>
<comment type="subcellular location">
    <subcellularLocation>
        <location evidence="1">Secreted</location>
    </subcellularLocation>
</comment>
<dbReference type="Proteomes" id="UP001227230">
    <property type="component" value="Chromosome 5"/>
</dbReference>
<accession>A0ABY9BVV3</accession>
<feature type="domain" description="F-box" evidence="9">
    <location>
        <begin position="493"/>
        <end position="533"/>
    </location>
</feature>
<reference evidence="10 11" key="1">
    <citation type="journal article" date="2023" name="Hortic Res">
        <title>The complete reference genome for grapevine (Vitis vinifera L.) genetics and breeding.</title>
        <authorList>
            <person name="Shi X."/>
            <person name="Cao S."/>
            <person name="Wang X."/>
            <person name="Huang S."/>
            <person name="Wang Y."/>
            <person name="Liu Z."/>
            <person name="Liu W."/>
            <person name="Leng X."/>
            <person name="Peng Y."/>
            <person name="Wang N."/>
            <person name="Wang Y."/>
            <person name="Ma Z."/>
            <person name="Xu X."/>
            <person name="Zhang F."/>
            <person name="Xue H."/>
            <person name="Zhong H."/>
            <person name="Wang Y."/>
            <person name="Zhang K."/>
            <person name="Velt A."/>
            <person name="Avia K."/>
            <person name="Holtgrawe D."/>
            <person name="Grimplet J."/>
            <person name="Matus J.T."/>
            <person name="Ware D."/>
            <person name="Wu X."/>
            <person name="Wang H."/>
            <person name="Liu C."/>
            <person name="Fang Y."/>
            <person name="Rustenholz C."/>
            <person name="Cheng Z."/>
            <person name="Xiao H."/>
            <person name="Zhou Y."/>
        </authorList>
    </citation>
    <scope>NUCLEOTIDE SEQUENCE [LARGE SCALE GENOMIC DNA]</scope>
    <source>
        <strain evidence="11">cv. Pinot noir / PN40024</strain>
        <tissue evidence="10">Leaf</tissue>
    </source>
</reference>
<dbReference type="PANTHER" id="PTHR11802:SF235">
    <property type="entry name" value="SERINE CARBOXYPEPTIDASE-LIKE 33"/>
    <property type="match status" value="1"/>
</dbReference>
<dbReference type="SMART" id="SM00256">
    <property type="entry name" value="FBOX"/>
    <property type="match status" value="1"/>
</dbReference>
<keyword evidence="3" id="KW-0964">Secreted</keyword>
<evidence type="ECO:0000256" key="5">
    <source>
        <dbReference type="ARBA" id="ARBA00022670"/>
    </source>
</evidence>
<dbReference type="InterPro" id="IPR001563">
    <property type="entry name" value="Peptidase_S10"/>
</dbReference>
<dbReference type="InterPro" id="IPR001810">
    <property type="entry name" value="F-box_dom"/>
</dbReference>
<evidence type="ECO:0000259" key="9">
    <source>
        <dbReference type="SMART" id="SM00256"/>
    </source>
</evidence>
<dbReference type="SUPFAM" id="SSF81383">
    <property type="entry name" value="F-box domain"/>
    <property type="match status" value="1"/>
</dbReference>
<evidence type="ECO:0000256" key="4">
    <source>
        <dbReference type="ARBA" id="ARBA00022645"/>
    </source>
</evidence>
<dbReference type="Gene3D" id="3.40.50.1820">
    <property type="entry name" value="alpha/beta hydrolase"/>
    <property type="match status" value="1"/>
</dbReference>
<dbReference type="Pfam" id="PF08268">
    <property type="entry name" value="FBA_3"/>
    <property type="match status" value="1"/>
</dbReference>
<dbReference type="SUPFAM" id="SSF50965">
    <property type="entry name" value="Galactose oxidase, central domain"/>
    <property type="match status" value="1"/>
</dbReference>
<dbReference type="PROSITE" id="PS00131">
    <property type="entry name" value="CARBOXYPEPT_SER_SER"/>
    <property type="match status" value="1"/>
</dbReference>
<dbReference type="EC" id="3.4.16.-" evidence="8"/>
<keyword evidence="7" id="KW-0325">Glycoprotein</keyword>
<evidence type="ECO:0000256" key="6">
    <source>
        <dbReference type="ARBA" id="ARBA00022801"/>
    </source>
</evidence>
<keyword evidence="6 8" id="KW-0378">Hydrolase</keyword>
<evidence type="ECO:0000256" key="2">
    <source>
        <dbReference type="ARBA" id="ARBA00009431"/>
    </source>
</evidence>
<dbReference type="NCBIfam" id="TIGR01640">
    <property type="entry name" value="F_box_assoc_1"/>
    <property type="match status" value="1"/>
</dbReference>
<evidence type="ECO:0000313" key="10">
    <source>
        <dbReference type="EMBL" id="WJZ86723.1"/>
    </source>
</evidence>
<dbReference type="InterPro" id="IPR029058">
    <property type="entry name" value="AB_hydrolase_fold"/>
</dbReference>
<dbReference type="Gene3D" id="6.10.250.940">
    <property type="match status" value="1"/>
</dbReference>
<evidence type="ECO:0000313" key="11">
    <source>
        <dbReference type="Proteomes" id="UP001227230"/>
    </source>
</evidence>
<organism evidence="10 11">
    <name type="scientific">Vitis vinifera</name>
    <name type="common">Grape</name>
    <dbReference type="NCBI Taxonomy" id="29760"/>
    <lineage>
        <taxon>Eukaryota</taxon>
        <taxon>Viridiplantae</taxon>
        <taxon>Streptophyta</taxon>
        <taxon>Embryophyta</taxon>
        <taxon>Tracheophyta</taxon>
        <taxon>Spermatophyta</taxon>
        <taxon>Magnoliopsida</taxon>
        <taxon>eudicotyledons</taxon>
        <taxon>Gunneridae</taxon>
        <taxon>Pentapetalae</taxon>
        <taxon>rosids</taxon>
        <taxon>Vitales</taxon>
        <taxon>Vitaceae</taxon>
        <taxon>Viteae</taxon>
        <taxon>Vitis</taxon>
    </lineage>
</organism>
<dbReference type="InterPro" id="IPR011043">
    <property type="entry name" value="Gal_Oxase/kelch_b-propeller"/>
</dbReference>
<evidence type="ECO:0000256" key="8">
    <source>
        <dbReference type="RuleBase" id="RU361156"/>
    </source>
</evidence>
<dbReference type="Gene3D" id="3.40.50.11320">
    <property type="match status" value="1"/>
</dbReference>
<gene>
    <name evidence="10" type="ORF">VitviT2T_006157</name>
</gene>
<sequence length="844" mass="96049">MISVAREVPEPFLGIKAESSQENDRIINLPGQPSSPPITQFSGYITVNKAHGRALFYWFFEAQSQPSNRPLLLWLNGGPGCSSIGYGAAVELGPLRVSKNGDGLHFNDFAWNKEANLLFVESPVGVGFSYTNTSSDLTKLTDGFVAEDAYNFLVNWLKRFPQYKAHDFFISGESYAGHYVPQLAELVYDRNKDRTKYPLINLKGFIVGNPETNDYYDYKGLLEYAWSHAVISDQLYYKSKQVCDFKVADWSSECITNMNKVFDDYREIDIYNIYAPSCLLNTTSSSAELNGNGFRRMRVPGGYDPCFSIYAAEYFNRPDVKLALHAATHTKWEVCSDSVFHAYHYTVFSVLPIYTKLIKAGLRIWVYSGDTDGRVPAIGTRYCVEALGLPLKAPWRSWYHHHQVGGRIVEYEGLTYLTVRGAGHLVPLNKPSQAFALIHSFLTAIQLPTHPDKSNFQLCKSLFSLRPLILIRSNQLHSIPRNRLSRNTHLEISSEEVILQILARLPVKSVFRSKCVCTLWYKLCSDKYFVRLYNQVWVKKPVVLIEVTDSLECKSSLICVDNLRGVSELSLDFLKDRVKVRASCNGLLCCSSIPDKGVYYVINPETREYRLLPKSRERPVTRFYPDGEATLIGLACDLSGQKYNVVLAGNHRCFGQRPEKMFICLVFDSESNKWRKFVSLQDEQFTHMNKNQVVFLNGSLHWLTASCSCVLALDLDGEVWKKIKLPDEVGYGSGNRVYLLDYDGCLSVIQISDASMNIWVLKDYEMGEWNLVDRVSLQCIRGLVPGVFPISQTGEYVFFATYKQVLVYRRNGGVWKEMYSVKGSFPLPLWFSAHAFRRSLFSCH</sequence>
<dbReference type="PRINTS" id="PR00724">
    <property type="entry name" value="CRBOXYPTASEC"/>
</dbReference>
<dbReference type="InterPro" id="IPR017451">
    <property type="entry name" value="F-box-assoc_interact_dom"/>
</dbReference>
<proteinExistence type="inferred from homology"/>
<dbReference type="PROSITE" id="PS00560">
    <property type="entry name" value="CARBOXYPEPT_SER_HIS"/>
    <property type="match status" value="1"/>
</dbReference>
<evidence type="ECO:0000256" key="1">
    <source>
        <dbReference type="ARBA" id="ARBA00004613"/>
    </source>
</evidence>
<dbReference type="InterPro" id="IPR018202">
    <property type="entry name" value="Ser_caboxypep_ser_AS"/>
</dbReference>
<keyword evidence="11" id="KW-1185">Reference proteome</keyword>
<protein>
    <recommendedName>
        <fullName evidence="8">Carboxypeptidase</fullName>
        <ecNumber evidence="8">3.4.16.-</ecNumber>
    </recommendedName>
</protein>
<evidence type="ECO:0000256" key="7">
    <source>
        <dbReference type="ARBA" id="ARBA00023180"/>
    </source>
</evidence>
<evidence type="ECO:0000256" key="3">
    <source>
        <dbReference type="ARBA" id="ARBA00022525"/>
    </source>
</evidence>
<dbReference type="Pfam" id="PF00450">
    <property type="entry name" value="Peptidase_S10"/>
    <property type="match status" value="1"/>
</dbReference>
<dbReference type="Gene3D" id="1.20.1280.50">
    <property type="match status" value="1"/>
</dbReference>
<dbReference type="Pfam" id="PF00646">
    <property type="entry name" value="F-box"/>
    <property type="match status" value="1"/>
</dbReference>
<dbReference type="InterPro" id="IPR036047">
    <property type="entry name" value="F-box-like_dom_sf"/>
</dbReference>
<dbReference type="PANTHER" id="PTHR11802">
    <property type="entry name" value="SERINE PROTEASE FAMILY S10 SERINE CARBOXYPEPTIDASE"/>
    <property type="match status" value="1"/>
</dbReference>
<comment type="similarity">
    <text evidence="2 8">Belongs to the peptidase S10 family.</text>
</comment>